<sequence length="331" mass="34593">MNFGNLYKTMSVLVYTESENGSFKKTAFEVVSYAKAIANEMGTTVTAVSVNGGDASQLGTYGADKVLEVSNDKLNNFNAEAYADVVAQAAKAEGAKVVVLTSSADAKFMAPLVAVNLEAGYVPNVVAAPESISPFKVKHSVFTNKAFSLTEISTDVKVVGLGKNAFGLKENAGAAAAEAFSPSLSDDDFNTKVVSVDKATDKVTIADAEIVVSAGRGLKGPENWGMIEEMAEILGAATACSKPVSDMGWRPHGEHVGQTGKPVASTLYIAIGISGAIQHLAGINSSKVKVVINNDPEAPFFKAADYGIVGDAFEIVPQLNEKLKAFKAQNN</sequence>
<dbReference type="Pfam" id="PF01012">
    <property type="entry name" value="ETF"/>
    <property type="match status" value="1"/>
</dbReference>
<dbReference type="SUPFAM" id="SSF52467">
    <property type="entry name" value="DHS-like NAD/FAD-binding domain"/>
    <property type="match status" value="1"/>
</dbReference>
<feature type="binding site" evidence="3">
    <location>
        <position position="216"/>
    </location>
    <ligand>
        <name>FAD</name>
        <dbReference type="ChEBI" id="CHEBI:57692"/>
    </ligand>
</feature>
<dbReference type="PANTHER" id="PTHR43153:SF1">
    <property type="entry name" value="ELECTRON TRANSFER FLAVOPROTEIN SUBUNIT ALPHA, MITOCHONDRIAL"/>
    <property type="match status" value="1"/>
</dbReference>
<feature type="binding site" evidence="3">
    <location>
        <position position="293"/>
    </location>
    <ligand>
        <name>FAD</name>
        <dbReference type="ChEBI" id="CHEBI:57692"/>
    </ligand>
</feature>
<dbReference type="SUPFAM" id="SSF52402">
    <property type="entry name" value="Adenine nucleotide alpha hydrolases-like"/>
    <property type="match status" value="1"/>
</dbReference>
<feature type="domain" description="Electron transfer flavoprotein alpha/beta-subunit N-terminal" evidence="4">
    <location>
        <begin position="12"/>
        <end position="193"/>
    </location>
</feature>
<dbReference type="SMART" id="SM00893">
    <property type="entry name" value="ETF"/>
    <property type="match status" value="1"/>
</dbReference>
<dbReference type="GO" id="GO:0009055">
    <property type="term" value="F:electron transfer activity"/>
    <property type="evidence" value="ECO:0007669"/>
    <property type="project" value="InterPro"/>
</dbReference>
<organism evidence="5 6">
    <name type="scientific">Patiriisocius marinus</name>
    <dbReference type="NCBI Taxonomy" id="1397112"/>
    <lineage>
        <taxon>Bacteria</taxon>
        <taxon>Pseudomonadati</taxon>
        <taxon>Bacteroidota</taxon>
        <taxon>Flavobacteriia</taxon>
        <taxon>Flavobacteriales</taxon>
        <taxon>Flavobacteriaceae</taxon>
        <taxon>Patiriisocius</taxon>
    </lineage>
</organism>
<dbReference type="GO" id="GO:0050660">
    <property type="term" value="F:flavin adenine dinucleotide binding"/>
    <property type="evidence" value="ECO:0007669"/>
    <property type="project" value="InterPro"/>
</dbReference>
<comment type="similarity">
    <text evidence="1">Belongs to the ETF alpha-subunit/FixB family.</text>
</comment>
<dbReference type="InterPro" id="IPR014730">
    <property type="entry name" value="ETF_a/b_N"/>
</dbReference>
<comment type="cofactor">
    <cofactor evidence="3">
        <name>FAD</name>
        <dbReference type="ChEBI" id="CHEBI:57692"/>
    </cofactor>
    <text evidence="3">Binds 1 FAD per dimer.</text>
</comment>
<evidence type="ECO:0000259" key="4">
    <source>
        <dbReference type="SMART" id="SM00893"/>
    </source>
</evidence>
<dbReference type="InterPro" id="IPR001308">
    <property type="entry name" value="ETF_a/FixB"/>
</dbReference>
<dbReference type="Pfam" id="PF00766">
    <property type="entry name" value="ETF_alpha"/>
    <property type="match status" value="1"/>
</dbReference>
<evidence type="ECO:0000256" key="3">
    <source>
        <dbReference type="PIRSR" id="PIRSR000089-1"/>
    </source>
</evidence>
<protein>
    <submittedName>
        <fullName evidence="5">Electron transfer flavoprotein subunit alpha</fullName>
    </submittedName>
</protein>
<evidence type="ECO:0000313" key="6">
    <source>
        <dbReference type="Proteomes" id="UP000326509"/>
    </source>
</evidence>
<reference evidence="5 6" key="1">
    <citation type="submission" date="2019-08" db="EMBL/GenBank/DDBJ databases">
        <title>Draft genome sequence of Ulvibacter marinus type strain NBRC 109484.</title>
        <authorList>
            <person name="Kawano K."/>
            <person name="Ushijima N."/>
            <person name="Kihara M."/>
            <person name="Itoh H."/>
        </authorList>
    </citation>
    <scope>NUCLEOTIDE SEQUENCE [LARGE SCALE GENOMIC DNA]</scope>
    <source>
        <strain evidence="5 6">NBRC 109484</strain>
    </source>
</reference>
<accession>A0A5J4IWX1</accession>
<keyword evidence="2" id="KW-0249">Electron transport</keyword>
<proteinExistence type="inferred from homology"/>
<dbReference type="InterPro" id="IPR014731">
    <property type="entry name" value="ETF_asu_C"/>
</dbReference>
<dbReference type="Proteomes" id="UP000326509">
    <property type="component" value="Unassembled WGS sequence"/>
</dbReference>
<dbReference type="GO" id="GO:0033539">
    <property type="term" value="P:fatty acid beta-oxidation using acyl-CoA dehydrogenase"/>
    <property type="evidence" value="ECO:0007669"/>
    <property type="project" value="TreeGrafter"/>
</dbReference>
<evidence type="ECO:0000313" key="5">
    <source>
        <dbReference type="EMBL" id="GER58048.1"/>
    </source>
</evidence>
<evidence type="ECO:0000256" key="2">
    <source>
        <dbReference type="ARBA" id="ARBA00022982"/>
    </source>
</evidence>
<feature type="binding site" evidence="3">
    <location>
        <begin position="272"/>
        <end position="279"/>
    </location>
    <ligand>
        <name>FAD</name>
        <dbReference type="ChEBI" id="CHEBI:57692"/>
    </ligand>
</feature>
<dbReference type="InterPro" id="IPR014729">
    <property type="entry name" value="Rossmann-like_a/b/a_fold"/>
</dbReference>
<dbReference type="PIRSF" id="PIRSF000089">
    <property type="entry name" value="Electra_flavoP_a"/>
    <property type="match status" value="1"/>
</dbReference>
<keyword evidence="3" id="KW-0274">FAD</keyword>
<dbReference type="Gene3D" id="3.40.50.620">
    <property type="entry name" value="HUPs"/>
    <property type="match status" value="1"/>
</dbReference>
<dbReference type="AlphaFoldDB" id="A0A5J4IWX1"/>
<dbReference type="InterPro" id="IPR029035">
    <property type="entry name" value="DHS-like_NAD/FAD-binding_dom"/>
</dbReference>
<keyword evidence="3" id="KW-0285">Flavoprotein</keyword>
<dbReference type="EMBL" id="BKCG01000001">
    <property type="protein sequence ID" value="GER58048.1"/>
    <property type="molecule type" value="Genomic_DNA"/>
</dbReference>
<keyword evidence="6" id="KW-1185">Reference proteome</keyword>
<dbReference type="Gene3D" id="3.40.50.1220">
    <property type="entry name" value="TPP-binding domain"/>
    <property type="match status" value="1"/>
</dbReference>
<name>A0A5J4IWX1_9FLAO</name>
<comment type="caution">
    <text evidence="5">The sequence shown here is derived from an EMBL/GenBank/DDBJ whole genome shotgun (WGS) entry which is preliminary data.</text>
</comment>
<gene>
    <name evidence="5" type="primary">etfA</name>
    <name evidence="5" type="ORF">ULMA_01560</name>
</gene>
<dbReference type="PANTHER" id="PTHR43153">
    <property type="entry name" value="ELECTRON TRANSFER FLAVOPROTEIN ALPHA"/>
    <property type="match status" value="1"/>
</dbReference>
<evidence type="ECO:0000256" key="1">
    <source>
        <dbReference type="ARBA" id="ARBA00005817"/>
    </source>
</evidence>
<keyword evidence="2" id="KW-0813">Transport</keyword>